<dbReference type="InterPro" id="IPR036846">
    <property type="entry name" value="GM2-AP_sf"/>
</dbReference>
<sequence>MQRQRQQRLKGGGGGGGGGEVGVAALLLLGSCALLAHADSSSGKMSGPYEIVLEKLERCEDEGKGLIQFKYKMTRANRTHYALDISWMLNITFSDNLKAIINIQRWRSIGGWNPNAFHHISTKPCSECIQYGKQNFKQFLSLAGLPVKCPIEKGHYRTSGLILENSLTEFPEMPYGKYKLTVTYYKGLTKIGCYATIFHFKEK</sequence>
<name>A0AAN9VPL7_9ORTH</name>
<evidence type="ECO:0008006" key="4">
    <source>
        <dbReference type="Google" id="ProtNLM"/>
    </source>
</evidence>
<protein>
    <recommendedName>
        <fullName evidence="4">MD-2-related lipid-recognition domain-containing protein</fullName>
    </recommendedName>
</protein>
<proteinExistence type="predicted"/>
<comment type="caution">
    <text evidence="2">The sequence shown here is derived from an EMBL/GenBank/DDBJ whole genome shotgun (WGS) entry which is preliminary data.</text>
</comment>
<dbReference type="Gene3D" id="2.70.220.10">
    <property type="entry name" value="Ganglioside GM2 activator"/>
    <property type="match status" value="1"/>
</dbReference>
<evidence type="ECO:0000256" key="1">
    <source>
        <dbReference type="ARBA" id="ARBA00022729"/>
    </source>
</evidence>
<reference evidence="2 3" key="1">
    <citation type="submission" date="2024-03" db="EMBL/GenBank/DDBJ databases">
        <title>The genome assembly and annotation of the cricket Gryllus longicercus Weissman &amp; Gray.</title>
        <authorList>
            <person name="Szrajer S."/>
            <person name="Gray D."/>
            <person name="Ylla G."/>
        </authorList>
    </citation>
    <scope>NUCLEOTIDE SEQUENCE [LARGE SCALE GENOMIC DNA]</scope>
    <source>
        <strain evidence="2">DAG 2021-001</strain>
        <tissue evidence="2">Whole body minus gut</tissue>
    </source>
</reference>
<dbReference type="PROSITE" id="PS51257">
    <property type="entry name" value="PROKAR_LIPOPROTEIN"/>
    <property type="match status" value="1"/>
</dbReference>
<dbReference type="PANTHER" id="PTHR21112:SF0">
    <property type="entry name" value="CHEMOSENSORY PROTEIN A 29A-RELATED"/>
    <property type="match status" value="1"/>
</dbReference>
<keyword evidence="3" id="KW-1185">Reference proteome</keyword>
<dbReference type="EMBL" id="JAZDUA010000165">
    <property type="protein sequence ID" value="KAK7865820.1"/>
    <property type="molecule type" value="Genomic_DNA"/>
</dbReference>
<evidence type="ECO:0000313" key="2">
    <source>
        <dbReference type="EMBL" id="KAK7865820.1"/>
    </source>
</evidence>
<dbReference type="Proteomes" id="UP001378592">
    <property type="component" value="Unassembled WGS sequence"/>
</dbReference>
<gene>
    <name evidence="2" type="ORF">R5R35_001278</name>
</gene>
<keyword evidence="1" id="KW-0732">Signal</keyword>
<dbReference type="AlphaFoldDB" id="A0AAN9VPL7"/>
<organism evidence="2 3">
    <name type="scientific">Gryllus longicercus</name>
    <dbReference type="NCBI Taxonomy" id="2509291"/>
    <lineage>
        <taxon>Eukaryota</taxon>
        <taxon>Metazoa</taxon>
        <taxon>Ecdysozoa</taxon>
        <taxon>Arthropoda</taxon>
        <taxon>Hexapoda</taxon>
        <taxon>Insecta</taxon>
        <taxon>Pterygota</taxon>
        <taxon>Neoptera</taxon>
        <taxon>Polyneoptera</taxon>
        <taxon>Orthoptera</taxon>
        <taxon>Ensifera</taxon>
        <taxon>Gryllidea</taxon>
        <taxon>Grylloidea</taxon>
        <taxon>Gryllidae</taxon>
        <taxon>Gryllinae</taxon>
        <taxon>Gryllus</taxon>
    </lineage>
</organism>
<dbReference type="PANTHER" id="PTHR21112">
    <property type="entry name" value="CHEMOSENSORY PROTEIN A 29A-RELATED"/>
    <property type="match status" value="1"/>
</dbReference>
<evidence type="ECO:0000313" key="3">
    <source>
        <dbReference type="Proteomes" id="UP001378592"/>
    </source>
</evidence>
<accession>A0AAN9VPL7</accession>